<protein>
    <submittedName>
        <fullName>Collagenolytic serine proteinase</fullName>
    </submittedName>
</protein>
<dbReference type="AlphaFoldDB" id="Q9PRT8"/>
<sequence length="20" mass="2364">VIGGYDAPPNYWKWQISLQK</sequence>
<reference key="1">
    <citation type="journal article" date="1995" name="Comp. Biochem. Physiol. B, Biochem. Mol. Biol.">
        <title>Characterization of a collagenolytic serine proteinase from the Atlantic cod (Gadus morhua).</title>
        <authorList>
            <person name="Kristjansson M.M."/>
            <person name="Guthmundsdottir S."/>
            <person name="Fox J.W."/>
            <person name="Bjarnason J.B."/>
        </authorList>
    </citation>
    <scope>PROTEIN SEQUENCE</scope>
</reference>
<dbReference type="HOGENOM" id="CLU_006842_0_4_1"/>
<accession>Q9PRT8</accession>
<name>Q9PRT8_GADMO</name>
<organism>
    <name type="scientific">Gadus morhua</name>
    <name type="common">Atlantic cod</name>
    <dbReference type="NCBI Taxonomy" id="8049"/>
    <lineage>
        <taxon>Eukaryota</taxon>
        <taxon>Metazoa</taxon>
        <taxon>Chordata</taxon>
        <taxon>Craniata</taxon>
        <taxon>Vertebrata</taxon>
        <taxon>Euteleostomi</taxon>
        <taxon>Actinopterygii</taxon>
        <taxon>Neopterygii</taxon>
        <taxon>Teleostei</taxon>
        <taxon>Neoteleostei</taxon>
        <taxon>Acanthomorphata</taxon>
        <taxon>Zeiogadaria</taxon>
        <taxon>Gadariae</taxon>
        <taxon>Gadiformes</taxon>
        <taxon>Gadoidei</taxon>
        <taxon>Gadidae</taxon>
        <taxon>Gadus</taxon>
    </lineage>
</organism>
<proteinExistence type="evidence at protein level"/>
<keyword id="KW-0903">Direct protein sequencing</keyword>